<dbReference type="AlphaFoldDB" id="A0AAD6QJE3"/>
<sequence>MLLASDISILVGNGKMNFKNVKVPNLPGGGAIGTLIKLGVIGGLGLYGATNSLYNVDGGHRAIMFNRIVGVKDKVYPEGTHFMVPWFERPVIYDVRARPHLVESTSGSRDLQMVKIGLRVLTRPVADQLPEIYRTLGENYNERVLPSIIHETLKAVVAQYNASQLITQREAVSREIRKILTERAVNFNIALDDVSITSLTFGKEFTAAIEAKQVAAQEAERAKFIVEKAEQDKKSAVIRAEMNFKNVKVPNLPGGGAIGTLIKLGVIGGLGLYGATNSLYNVDGGHRAIMFNRIVGVKDKVYPEGTHFMVPWFERPVIYDVRARPHLVESTSGSRDLQMVKIGLRVLTRPVADQLPEIYRTLGENYNERVLPSIIHETLKAVVAQYNASQLITQREVIITKHSYSGANYHYQFHSPDQQGEVFI</sequence>
<dbReference type="SUPFAM" id="SSF117892">
    <property type="entry name" value="Band 7/SPFH domain"/>
    <property type="match status" value="2"/>
</dbReference>
<comment type="subcellular location">
    <subcellularLocation>
        <location evidence="1">Mitochondrion inner membrane</location>
        <topology evidence="1">Single-pass type II membrane protein</topology>
    </subcellularLocation>
</comment>
<dbReference type="PANTHER" id="PTHR23222">
    <property type="entry name" value="PROHIBITIN"/>
    <property type="match status" value="1"/>
</dbReference>
<dbReference type="PANTHER" id="PTHR23222:SF1">
    <property type="entry name" value="PROHIBITIN-2"/>
    <property type="match status" value="1"/>
</dbReference>
<keyword evidence="7" id="KW-0472">Membrane</keyword>
<evidence type="ECO:0000256" key="7">
    <source>
        <dbReference type="ARBA" id="ARBA00023136"/>
    </source>
</evidence>
<keyword evidence="6" id="KW-0496">Mitochondrion</keyword>
<evidence type="ECO:0000256" key="6">
    <source>
        <dbReference type="ARBA" id="ARBA00023128"/>
    </source>
</evidence>
<evidence type="ECO:0000259" key="8">
    <source>
        <dbReference type="SMART" id="SM00244"/>
    </source>
</evidence>
<accession>A0AAD6QJE3</accession>
<dbReference type="InterPro" id="IPR001107">
    <property type="entry name" value="Band_7"/>
</dbReference>
<organism evidence="9 10">
    <name type="scientific">Populus alba x Populus x berolinensis</name>
    <dbReference type="NCBI Taxonomy" id="444605"/>
    <lineage>
        <taxon>Eukaryota</taxon>
        <taxon>Viridiplantae</taxon>
        <taxon>Streptophyta</taxon>
        <taxon>Embryophyta</taxon>
        <taxon>Tracheophyta</taxon>
        <taxon>Spermatophyta</taxon>
        <taxon>Magnoliopsida</taxon>
        <taxon>eudicotyledons</taxon>
        <taxon>Gunneridae</taxon>
        <taxon>Pentapetalae</taxon>
        <taxon>rosids</taxon>
        <taxon>fabids</taxon>
        <taxon>Malpighiales</taxon>
        <taxon>Salicaceae</taxon>
        <taxon>Saliceae</taxon>
        <taxon>Populus</taxon>
    </lineage>
</organism>
<dbReference type="Gene3D" id="3.30.479.30">
    <property type="entry name" value="Band 7 domain"/>
    <property type="match status" value="1"/>
</dbReference>
<keyword evidence="5" id="KW-0812">Transmembrane</keyword>
<dbReference type="GO" id="GO:0005743">
    <property type="term" value="C:mitochondrial inner membrane"/>
    <property type="evidence" value="ECO:0007669"/>
    <property type="project" value="UniProtKB-SubCell"/>
</dbReference>
<feature type="domain" description="Band 7" evidence="8">
    <location>
        <begin position="52"/>
        <end position="213"/>
    </location>
</feature>
<dbReference type="SMART" id="SM00244">
    <property type="entry name" value="PHB"/>
    <property type="match status" value="2"/>
</dbReference>
<dbReference type="InterPro" id="IPR000163">
    <property type="entry name" value="Prohibitin"/>
</dbReference>
<dbReference type="Pfam" id="PF01145">
    <property type="entry name" value="Band_7"/>
    <property type="match status" value="2"/>
</dbReference>
<comment type="similarity">
    <text evidence="2">Belongs to the prohibitin family.</text>
</comment>
<proteinExistence type="inferred from homology"/>
<evidence type="ECO:0000256" key="5">
    <source>
        <dbReference type="ARBA" id="ARBA00022968"/>
    </source>
</evidence>
<evidence type="ECO:0000313" key="9">
    <source>
        <dbReference type="EMBL" id="KAJ6991507.1"/>
    </source>
</evidence>
<keyword evidence="4" id="KW-0999">Mitochondrion inner membrane</keyword>
<dbReference type="Proteomes" id="UP001164929">
    <property type="component" value="Chromosome 7"/>
</dbReference>
<dbReference type="EMBL" id="JAQIZT010000007">
    <property type="protein sequence ID" value="KAJ6991507.1"/>
    <property type="molecule type" value="Genomic_DNA"/>
</dbReference>
<dbReference type="PRINTS" id="PR00679">
    <property type="entry name" value="PROHIBITIN"/>
</dbReference>
<evidence type="ECO:0000313" key="10">
    <source>
        <dbReference type="Proteomes" id="UP001164929"/>
    </source>
</evidence>
<feature type="domain" description="Band 7" evidence="8">
    <location>
        <begin position="278"/>
        <end position="419"/>
    </location>
</feature>
<keyword evidence="5" id="KW-0735">Signal-anchor</keyword>
<keyword evidence="10" id="KW-1185">Reference proteome</keyword>
<evidence type="ECO:0000256" key="4">
    <source>
        <dbReference type="ARBA" id="ARBA00022792"/>
    </source>
</evidence>
<dbReference type="FunFam" id="3.30.479.30:FF:000001">
    <property type="entry name" value="Prohibitin 2"/>
    <property type="match status" value="1"/>
</dbReference>
<dbReference type="CDD" id="cd03401">
    <property type="entry name" value="SPFH_prohibitin"/>
    <property type="match status" value="2"/>
</dbReference>
<dbReference type="GO" id="GO:0007005">
    <property type="term" value="P:mitochondrion organization"/>
    <property type="evidence" value="ECO:0007669"/>
    <property type="project" value="TreeGrafter"/>
</dbReference>
<evidence type="ECO:0000256" key="1">
    <source>
        <dbReference type="ARBA" id="ARBA00004140"/>
    </source>
</evidence>
<gene>
    <name evidence="9" type="ORF">NC653_019626</name>
</gene>
<comment type="subunit">
    <text evidence="3">Component of a prohibitin multimeric complex in mitochondrial membranes.</text>
</comment>
<protein>
    <recommendedName>
        <fullName evidence="8">Band 7 domain-containing protein</fullName>
    </recommendedName>
</protein>
<reference evidence="9" key="1">
    <citation type="journal article" date="2023" name="Mol. Ecol. Resour.">
        <title>Chromosome-level genome assembly of a triploid poplar Populus alba 'Berolinensis'.</title>
        <authorList>
            <person name="Chen S."/>
            <person name="Yu Y."/>
            <person name="Wang X."/>
            <person name="Wang S."/>
            <person name="Zhang T."/>
            <person name="Zhou Y."/>
            <person name="He R."/>
            <person name="Meng N."/>
            <person name="Wang Y."/>
            <person name="Liu W."/>
            <person name="Liu Z."/>
            <person name="Liu J."/>
            <person name="Guo Q."/>
            <person name="Huang H."/>
            <person name="Sederoff R.R."/>
            <person name="Wang G."/>
            <person name="Qu G."/>
            <person name="Chen S."/>
        </authorList>
    </citation>
    <scope>NUCLEOTIDE SEQUENCE</scope>
    <source>
        <strain evidence="9">SC-2020</strain>
    </source>
</reference>
<dbReference type="InterPro" id="IPR036013">
    <property type="entry name" value="Band_7/SPFH_dom_sf"/>
</dbReference>
<evidence type="ECO:0000256" key="2">
    <source>
        <dbReference type="ARBA" id="ARBA00009658"/>
    </source>
</evidence>
<evidence type="ECO:0000256" key="3">
    <source>
        <dbReference type="ARBA" id="ARBA00011786"/>
    </source>
</evidence>
<comment type="caution">
    <text evidence="9">The sequence shown here is derived from an EMBL/GenBank/DDBJ whole genome shotgun (WGS) entry which is preliminary data.</text>
</comment>
<name>A0AAD6QJE3_9ROSI</name>